<reference evidence="3" key="1">
    <citation type="journal article" date="2019" name="Int. J. Syst. Evol. Microbiol.">
        <title>The Global Catalogue of Microorganisms (GCM) 10K type strain sequencing project: providing services to taxonomists for standard genome sequencing and annotation.</title>
        <authorList>
            <consortium name="The Broad Institute Genomics Platform"/>
            <consortium name="The Broad Institute Genome Sequencing Center for Infectious Disease"/>
            <person name="Wu L."/>
            <person name="Ma J."/>
        </authorList>
    </citation>
    <scope>NUCLEOTIDE SEQUENCE [LARGE SCALE GENOMIC DNA]</scope>
    <source>
        <strain evidence="3">CCUG 54520</strain>
    </source>
</reference>
<keyword evidence="1" id="KW-0472">Membrane</keyword>
<evidence type="ECO:0008006" key="4">
    <source>
        <dbReference type="Google" id="ProtNLM"/>
    </source>
</evidence>
<feature type="transmembrane region" description="Helical" evidence="1">
    <location>
        <begin position="28"/>
        <end position="50"/>
    </location>
</feature>
<sequence>MHGRLSLTLRLLRPPPGSVARGSDRLEAALMVGLAVLAVVLVPLACWLGARTGEQQVALAQQQARELRTTTATTVDAADHEAAVDPGIRAVDVVTATWTWAGEVHRGRVVADAGAPAGTHVDIWVDSEGNRSAPPIPVADAATAGPSVAVFTWVSAMMLAGTGVAIGTGVLNRRRDEQWTRALAGLLGDAPAR</sequence>
<comment type="caution">
    <text evidence="2">The sequence shown here is derived from an EMBL/GenBank/DDBJ whole genome shotgun (WGS) entry which is preliminary data.</text>
</comment>
<dbReference type="EMBL" id="JBHSFO010000015">
    <property type="protein sequence ID" value="MFC4606158.1"/>
    <property type="molecule type" value="Genomic_DNA"/>
</dbReference>
<gene>
    <name evidence="2" type="ORF">ACFO6S_20875</name>
</gene>
<accession>A0ABV9FYS7</accession>
<dbReference type="RefSeq" id="WP_378419885.1">
    <property type="nucleotide sequence ID" value="NZ_JBHSFO010000015.1"/>
</dbReference>
<keyword evidence="3" id="KW-1185">Reference proteome</keyword>
<dbReference type="InterPro" id="IPR039708">
    <property type="entry name" value="MT1774/Rv1733c-like"/>
</dbReference>
<evidence type="ECO:0000313" key="2">
    <source>
        <dbReference type="EMBL" id="MFC4606158.1"/>
    </source>
</evidence>
<protein>
    <recommendedName>
        <fullName evidence="4">Transmembrane protein</fullName>
    </recommendedName>
</protein>
<evidence type="ECO:0000256" key="1">
    <source>
        <dbReference type="SAM" id="Phobius"/>
    </source>
</evidence>
<dbReference type="PANTHER" id="PTHR42305:SF1">
    <property type="entry name" value="MEMBRANE PROTEIN RV1733C-RELATED"/>
    <property type="match status" value="1"/>
</dbReference>
<proteinExistence type="predicted"/>
<keyword evidence="1" id="KW-1133">Transmembrane helix</keyword>
<dbReference type="PANTHER" id="PTHR42305">
    <property type="entry name" value="MEMBRANE PROTEIN RV1733C-RELATED"/>
    <property type="match status" value="1"/>
</dbReference>
<name>A0ABV9FYS7_9NOCA</name>
<dbReference type="Proteomes" id="UP001595914">
    <property type="component" value="Unassembled WGS sequence"/>
</dbReference>
<organism evidence="2 3">
    <name type="scientific">Rhodococcus kronopolitis</name>
    <dbReference type="NCBI Taxonomy" id="1460226"/>
    <lineage>
        <taxon>Bacteria</taxon>
        <taxon>Bacillati</taxon>
        <taxon>Actinomycetota</taxon>
        <taxon>Actinomycetes</taxon>
        <taxon>Mycobacteriales</taxon>
        <taxon>Nocardiaceae</taxon>
        <taxon>Rhodococcus</taxon>
    </lineage>
</organism>
<keyword evidence="1" id="KW-0812">Transmembrane</keyword>
<evidence type="ECO:0000313" key="3">
    <source>
        <dbReference type="Proteomes" id="UP001595914"/>
    </source>
</evidence>
<feature type="transmembrane region" description="Helical" evidence="1">
    <location>
        <begin position="150"/>
        <end position="171"/>
    </location>
</feature>